<organism evidence="1 2">
    <name type="scientific">Alkalihalobacillus alcalophilus ATCC 27647 = CGMCC 1.3604</name>
    <dbReference type="NCBI Taxonomy" id="1218173"/>
    <lineage>
        <taxon>Bacteria</taxon>
        <taxon>Bacillati</taxon>
        <taxon>Bacillota</taxon>
        <taxon>Bacilli</taxon>
        <taxon>Bacillales</taxon>
        <taxon>Bacillaceae</taxon>
        <taxon>Alkalihalobacillus</taxon>
    </lineage>
</organism>
<keyword evidence="2" id="KW-1185">Reference proteome</keyword>
<dbReference type="STRING" id="1218173.BALCAV_0204560"/>
<comment type="caution">
    <text evidence="1">The sequence shown here is derived from an EMBL/GenBank/DDBJ whole genome shotgun (WGS) entry which is preliminary data.</text>
</comment>
<dbReference type="RefSeq" id="WP_040323582.1">
    <property type="nucleotide sequence ID" value="NZ_ALPT02000011.1"/>
</dbReference>
<reference evidence="1 2" key="1">
    <citation type="journal article" date="2014" name="Genome Announc.">
        <title>Draft Genome Sequence of Bacillus alcalophilus AV1934, a Classic Alkaliphile Isolated from Human Feces in 1934.</title>
        <authorList>
            <person name="Attie O."/>
            <person name="Jayaprakash A."/>
            <person name="Shah H."/>
            <person name="Paulsen I.T."/>
            <person name="Morino M."/>
            <person name="Takahashi Y."/>
            <person name="Narumi I."/>
            <person name="Sachidanandam R."/>
            <person name="Satoh K."/>
            <person name="Ito M."/>
            <person name="Krulwich T.A."/>
        </authorList>
    </citation>
    <scope>NUCLEOTIDE SEQUENCE [LARGE SCALE GENOMIC DNA]</scope>
    <source>
        <strain evidence="1 2">AV1934</strain>
    </source>
</reference>
<gene>
    <name evidence="1" type="ORF">BALCAV_0204560</name>
</gene>
<protein>
    <submittedName>
        <fullName evidence="1">Uncharacterized protein</fullName>
    </submittedName>
</protein>
<proteinExistence type="predicted"/>
<dbReference type="EMBL" id="ALPT02000011">
    <property type="protein sequence ID" value="KGA98359.1"/>
    <property type="molecule type" value="Genomic_DNA"/>
</dbReference>
<accession>A0A094WKU3</accession>
<evidence type="ECO:0000313" key="1">
    <source>
        <dbReference type="EMBL" id="KGA98359.1"/>
    </source>
</evidence>
<dbReference type="Proteomes" id="UP000002754">
    <property type="component" value="Unassembled WGS sequence"/>
</dbReference>
<name>A0A094WKU3_ALKAL</name>
<sequence length="66" mass="7849">MFPLQSRLEKLKRVLQFIQSFFSDIEKVHRQLRKQDVIVTDIVQVGANTFFDLFDLDGNRLQICFC</sequence>
<dbReference type="AlphaFoldDB" id="A0A094WKU3"/>
<evidence type="ECO:0000313" key="2">
    <source>
        <dbReference type="Proteomes" id="UP000002754"/>
    </source>
</evidence>